<dbReference type="Proteomes" id="UP000243081">
    <property type="component" value="Unassembled WGS sequence"/>
</dbReference>
<protein>
    <submittedName>
        <fullName evidence="1">Uncharacterized protein</fullName>
    </submittedName>
</protein>
<dbReference type="AlphaFoldDB" id="A0A179INB9"/>
<comment type="caution">
    <text evidence="1">The sequence shown here is derived from an EMBL/GenBank/DDBJ whole genome shotgun (WGS) entry which is preliminary data.</text>
</comment>
<feature type="non-terminal residue" evidence="1">
    <location>
        <position position="162"/>
    </location>
</feature>
<sequence length="162" mass="18002">MTMGAGSSAILVSNFVPDRAMYDPNIDASVNRLPGEIKPSWKWKQAWLDPNSVLRDKCLTRLAQLTFYMLQQGYQQPHQSGARYGYMLTDRDLVAIRKDDAQRTVSVSRPVPWAGRGTGGQPRLTVLLALWYLAMLASDDNGWSLNAQPGDPEDALLLAPPQ</sequence>
<reference evidence="1 2" key="1">
    <citation type="submission" date="2016-03" db="EMBL/GenBank/DDBJ databases">
        <title>Fine-scale spatial genetic structure of a fungal parasite of coffee scale insects.</title>
        <authorList>
            <person name="Jackson D."/>
            <person name="Zemenick K.A."/>
            <person name="Malloure B."/>
            <person name="Quandt C.A."/>
            <person name="James T.Y."/>
        </authorList>
    </citation>
    <scope>NUCLEOTIDE SEQUENCE [LARGE SCALE GENOMIC DNA]</scope>
    <source>
        <strain evidence="1 2">UM487</strain>
    </source>
</reference>
<proteinExistence type="predicted"/>
<keyword evidence="2" id="KW-1185">Reference proteome</keyword>
<dbReference type="EMBL" id="LUKN01000411">
    <property type="protein sequence ID" value="OAR02974.1"/>
    <property type="molecule type" value="Genomic_DNA"/>
</dbReference>
<dbReference type="OMA" id="WSTAMAM"/>
<organism evidence="1 2">
    <name type="scientific">Cordyceps confragosa</name>
    <name type="common">Lecanicillium lecanii</name>
    <dbReference type="NCBI Taxonomy" id="2714763"/>
    <lineage>
        <taxon>Eukaryota</taxon>
        <taxon>Fungi</taxon>
        <taxon>Dikarya</taxon>
        <taxon>Ascomycota</taxon>
        <taxon>Pezizomycotina</taxon>
        <taxon>Sordariomycetes</taxon>
        <taxon>Hypocreomycetidae</taxon>
        <taxon>Hypocreales</taxon>
        <taxon>Cordycipitaceae</taxon>
        <taxon>Akanthomyces</taxon>
    </lineage>
</organism>
<name>A0A179INB9_CORDF</name>
<dbReference type="OrthoDB" id="4367324at2759"/>
<gene>
    <name evidence="1" type="ORF">LLEC1_07110</name>
</gene>
<evidence type="ECO:0000313" key="2">
    <source>
        <dbReference type="Proteomes" id="UP000243081"/>
    </source>
</evidence>
<accession>A0A179INB9</accession>
<evidence type="ECO:0000313" key="1">
    <source>
        <dbReference type="EMBL" id="OAR02974.1"/>
    </source>
</evidence>